<dbReference type="EC" id="2.7.2.4" evidence="14"/>
<evidence type="ECO:0000256" key="7">
    <source>
        <dbReference type="ARBA" id="ARBA00022737"/>
    </source>
</evidence>
<feature type="binding site" evidence="13">
    <location>
        <position position="180"/>
    </location>
    <ligand>
        <name>ATP</name>
        <dbReference type="ChEBI" id="CHEBI:30616"/>
    </ligand>
</feature>
<evidence type="ECO:0000256" key="15">
    <source>
        <dbReference type="RuleBase" id="RU004249"/>
    </source>
</evidence>
<dbReference type="GO" id="GO:0005524">
    <property type="term" value="F:ATP binding"/>
    <property type="evidence" value="ECO:0007669"/>
    <property type="project" value="UniProtKB-KW"/>
</dbReference>
<keyword evidence="10 13" id="KW-0067">ATP-binding</keyword>
<dbReference type="NCBIfam" id="NF005155">
    <property type="entry name" value="PRK06635.1-4"/>
    <property type="match status" value="1"/>
</dbReference>
<dbReference type="PANTHER" id="PTHR21499">
    <property type="entry name" value="ASPARTATE KINASE"/>
    <property type="match status" value="1"/>
</dbReference>
<dbReference type="CDD" id="cd04913">
    <property type="entry name" value="ACT_AKii-LysC-BS-like_1"/>
    <property type="match status" value="1"/>
</dbReference>
<dbReference type="InterPro" id="IPR005260">
    <property type="entry name" value="Asp_kin_monofn"/>
</dbReference>
<comment type="pathway">
    <text evidence="2 15">Amino-acid biosynthesis; L-methionine biosynthesis via de novo pathway; L-homoserine from L-aspartate: step 1/3.</text>
</comment>
<dbReference type="SUPFAM" id="SSF53633">
    <property type="entry name" value="Carbamate kinase-like"/>
    <property type="match status" value="1"/>
</dbReference>
<evidence type="ECO:0000256" key="10">
    <source>
        <dbReference type="ARBA" id="ARBA00022840"/>
    </source>
</evidence>
<dbReference type="Gene3D" id="3.30.2130.10">
    <property type="entry name" value="VC0802-like"/>
    <property type="match status" value="1"/>
</dbReference>
<dbReference type="GO" id="GO:0004072">
    <property type="term" value="F:aspartate kinase activity"/>
    <property type="evidence" value="ECO:0007669"/>
    <property type="project" value="UniProtKB-EC"/>
</dbReference>
<evidence type="ECO:0000256" key="8">
    <source>
        <dbReference type="ARBA" id="ARBA00022741"/>
    </source>
</evidence>
<feature type="binding site" evidence="13">
    <location>
        <position position="185"/>
    </location>
    <ligand>
        <name>ATP</name>
        <dbReference type="ChEBI" id="CHEBI:30616"/>
    </ligand>
</feature>
<dbReference type="AlphaFoldDB" id="A0A9D1EXR6"/>
<dbReference type="GO" id="GO:0009090">
    <property type="term" value="P:homoserine biosynthetic process"/>
    <property type="evidence" value="ECO:0007669"/>
    <property type="project" value="TreeGrafter"/>
</dbReference>
<dbReference type="GO" id="GO:0009089">
    <property type="term" value="P:lysine biosynthetic process via diaminopimelate"/>
    <property type="evidence" value="ECO:0007669"/>
    <property type="project" value="InterPro"/>
</dbReference>
<feature type="binding site" evidence="13">
    <location>
        <position position="48"/>
    </location>
    <ligand>
        <name>substrate</name>
    </ligand>
</feature>
<keyword evidence="11" id="KW-0457">Lysine biosynthesis</keyword>
<reference evidence="17" key="2">
    <citation type="journal article" date="2021" name="PeerJ">
        <title>Extensive microbial diversity within the chicken gut microbiome revealed by metagenomics and culture.</title>
        <authorList>
            <person name="Gilroy R."/>
            <person name="Ravi A."/>
            <person name="Getino M."/>
            <person name="Pursley I."/>
            <person name="Horton D.L."/>
            <person name="Alikhan N.F."/>
            <person name="Baker D."/>
            <person name="Gharbi K."/>
            <person name="Hall N."/>
            <person name="Watson M."/>
            <person name="Adriaenssens E.M."/>
            <person name="Foster-Nyarko E."/>
            <person name="Jarju S."/>
            <person name="Secka A."/>
            <person name="Antonio M."/>
            <person name="Oren A."/>
            <person name="Chaudhuri R.R."/>
            <person name="La Ragione R."/>
            <person name="Hildebrand F."/>
            <person name="Pallen M.J."/>
        </authorList>
    </citation>
    <scope>NUCLEOTIDE SEQUENCE</scope>
    <source>
        <strain evidence="17">6276</strain>
    </source>
</reference>
<dbReference type="InterPro" id="IPR054352">
    <property type="entry name" value="ACT_Aspartokinase"/>
</dbReference>
<organism evidence="17 18">
    <name type="scientific">Candidatus Scatousia excrementigallinarum</name>
    <dbReference type="NCBI Taxonomy" id="2840935"/>
    <lineage>
        <taxon>Bacteria</taxon>
        <taxon>Candidatus Scatousia</taxon>
    </lineage>
</organism>
<evidence type="ECO:0000256" key="4">
    <source>
        <dbReference type="ARBA" id="ARBA00010122"/>
    </source>
</evidence>
<protein>
    <recommendedName>
        <fullName evidence="14">Aspartokinase</fullName>
        <ecNumber evidence="14">2.7.2.4</ecNumber>
    </recommendedName>
</protein>
<dbReference type="InterPro" id="IPR001341">
    <property type="entry name" value="Asp_kinase"/>
</dbReference>
<dbReference type="PROSITE" id="PS51671">
    <property type="entry name" value="ACT"/>
    <property type="match status" value="1"/>
</dbReference>
<dbReference type="Pfam" id="PF22468">
    <property type="entry name" value="ACT_9"/>
    <property type="match status" value="1"/>
</dbReference>
<evidence type="ECO:0000256" key="13">
    <source>
        <dbReference type="PIRSR" id="PIRSR000726-1"/>
    </source>
</evidence>
<accession>A0A9D1EXR6</accession>
<evidence type="ECO:0000256" key="1">
    <source>
        <dbReference type="ARBA" id="ARBA00004766"/>
    </source>
</evidence>
<dbReference type="NCBIfam" id="TIGR00656">
    <property type="entry name" value="asp_kin_monofn"/>
    <property type="match status" value="1"/>
</dbReference>
<proteinExistence type="inferred from homology"/>
<feature type="domain" description="ACT" evidence="16">
    <location>
        <begin position="266"/>
        <end position="351"/>
    </location>
</feature>
<evidence type="ECO:0000256" key="3">
    <source>
        <dbReference type="ARBA" id="ARBA00005139"/>
    </source>
</evidence>
<comment type="pathway">
    <text evidence="3 15">Amino-acid biosynthesis; L-threonine biosynthesis; L-threonine from L-aspartate: step 1/5.</text>
</comment>
<evidence type="ECO:0000256" key="11">
    <source>
        <dbReference type="ARBA" id="ARBA00023154"/>
    </source>
</evidence>
<gene>
    <name evidence="17" type="ORF">IAC10_04430</name>
</gene>
<evidence type="ECO:0000256" key="6">
    <source>
        <dbReference type="ARBA" id="ARBA00022679"/>
    </source>
</evidence>
<dbReference type="InterPro" id="IPR002912">
    <property type="entry name" value="ACT_dom"/>
</dbReference>
<evidence type="ECO:0000256" key="2">
    <source>
        <dbReference type="ARBA" id="ARBA00004986"/>
    </source>
</evidence>
<feature type="binding site" evidence="13">
    <location>
        <begin position="8"/>
        <end position="11"/>
    </location>
    <ligand>
        <name>ATP</name>
        <dbReference type="ChEBI" id="CHEBI:30616"/>
    </ligand>
</feature>
<keyword evidence="7" id="KW-0677">Repeat</keyword>
<dbReference type="FunFam" id="3.40.1160.10:FF:000002">
    <property type="entry name" value="Aspartokinase"/>
    <property type="match status" value="1"/>
</dbReference>
<keyword evidence="6 14" id="KW-0808">Transferase</keyword>
<keyword evidence="5 15" id="KW-0028">Amino-acid biosynthesis</keyword>
<name>A0A9D1EXR6_9BACT</name>
<dbReference type="Pfam" id="PF00696">
    <property type="entry name" value="AA_kinase"/>
    <property type="match status" value="1"/>
</dbReference>
<reference evidence="17" key="1">
    <citation type="submission" date="2020-10" db="EMBL/GenBank/DDBJ databases">
        <authorList>
            <person name="Gilroy R."/>
        </authorList>
    </citation>
    <scope>NUCLEOTIDE SEQUENCE</scope>
    <source>
        <strain evidence="17">6276</strain>
    </source>
</reference>
<evidence type="ECO:0000259" key="16">
    <source>
        <dbReference type="PROSITE" id="PS51671"/>
    </source>
</evidence>
<dbReference type="SUPFAM" id="SSF55021">
    <property type="entry name" value="ACT-like"/>
    <property type="match status" value="2"/>
</dbReference>
<dbReference type="CDD" id="cd04923">
    <property type="entry name" value="ACT_AK-LysC-DapG-like_2"/>
    <property type="match status" value="1"/>
</dbReference>
<comment type="pathway">
    <text evidence="1 15">Amino-acid biosynthesis; L-lysine biosynthesis via DAP pathway; (S)-tetrahydrodipicolinate from L-aspartate: step 1/4.</text>
</comment>
<evidence type="ECO:0000313" key="17">
    <source>
        <dbReference type="EMBL" id="HIS35860.1"/>
    </source>
</evidence>
<dbReference type="GO" id="GO:0005829">
    <property type="term" value="C:cytosol"/>
    <property type="evidence" value="ECO:0007669"/>
    <property type="project" value="TreeGrafter"/>
</dbReference>
<dbReference type="Gene3D" id="3.40.1160.10">
    <property type="entry name" value="Acetylglutamate kinase-like"/>
    <property type="match status" value="1"/>
</dbReference>
<dbReference type="NCBIfam" id="NF005154">
    <property type="entry name" value="PRK06635.1-2"/>
    <property type="match status" value="1"/>
</dbReference>
<keyword evidence="8 13" id="KW-0547">Nucleotide-binding</keyword>
<evidence type="ECO:0000313" key="18">
    <source>
        <dbReference type="Proteomes" id="UP000823928"/>
    </source>
</evidence>
<dbReference type="FunFam" id="3.30.2130.10:FF:000001">
    <property type="entry name" value="Bifunctional aspartokinase/homoserine dehydrogenase"/>
    <property type="match status" value="1"/>
</dbReference>
<evidence type="ECO:0000256" key="9">
    <source>
        <dbReference type="ARBA" id="ARBA00022777"/>
    </source>
</evidence>
<comment type="catalytic activity">
    <reaction evidence="12 14">
        <text>L-aspartate + ATP = 4-phospho-L-aspartate + ADP</text>
        <dbReference type="Rhea" id="RHEA:23776"/>
        <dbReference type="ChEBI" id="CHEBI:29991"/>
        <dbReference type="ChEBI" id="CHEBI:30616"/>
        <dbReference type="ChEBI" id="CHEBI:57535"/>
        <dbReference type="ChEBI" id="CHEBI:456216"/>
        <dbReference type="EC" id="2.7.2.4"/>
    </reaction>
</comment>
<dbReference type="NCBIfam" id="TIGR00657">
    <property type="entry name" value="asp_kinases"/>
    <property type="match status" value="1"/>
</dbReference>
<evidence type="ECO:0000256" key="5">
    <source>
        <dbReference type="ARBA" id="ARBA00022605"/>
    </source>
</evidence>
<dbReference type="PIRSF" id="PIRSF000726">
    <property type="entry name" value="Asp_kin"/>
    <property type="match status" value="1"/>
</dbReference>
<evidence type="ECO:0000256" key="14">
    <source>
        <dbReference type="RuleBase" id="RU003448"/>
    </source>
</evidence>
<dbReference type="Pfam" id="PF01842">
    <property type="entry name" value="ACT"/>
    <property type="match status" value="1"/>
</dbReference>
<keyword evidence="9 14" id="KW-0418">Kinase</keyword>
<dbReference type="InterPro" id="IPR018042">
    <property type="entry name" value="Aspartate_kinase_CS"/>
</dbReference>
<comment type="caution">
    <text evidence="17">The sequence shown here is derived from an EMBL/GenBank/DDBJ whole genome shotgun (WGS) entry which is preliminary data.</text>
</comment>
<dbReference type="Proteomes" id="UP000823928">
    <property type="component" value="Unassembled WGS sequence"/>
</dbReference>
<dbReference type="EMBL" id="DVIU01000092">
    <property type="protein sequence ID" value="HIS35860.1"/>
    <property type="molecule type" value="Genomic_DNA"/>
</dbReference>
<dbReference type="PANTHER" id="PTHR21499:SF3">
    <property type="entry name" value="ASPARTOKINASE"/>
    <property type="match status" value="1"/>
</dbReference>
<dbReference type="InterPro" id="IPR036393">
    <property type="entry name" value="AceGlu_kinase-like_sf"/>
</dbReference>
<dbReference type="InterPro" id="IPR001048">
    <property type="entry name" value="Asp/Glu/Uridylate_kinase"/>
</dbReference>
<comment type="similarity">
    <text evidence="4 14">Belongs to the aspartokinase family.</text>
</comment>
<sequence length="421" mass="45123">MRKIIVQKFGGTSVADTEKIKNVAQTVIKEKNNGNDVVVVVSAMGHTTDYLVKMAKDLCPVPSGREMDMLLSTGEGVSIALLAMAIQAAGYDAVSFNAMQVGIMTENVHSKARIIDIKTEKLKKNLAEGKIIVVAGFQGVTEDGEITTLGRGGSDTSAVALAAALNAERCDIYTDVEGVYTTDPRVVPTASRLDEISYEEMLELAHAGANVLHPRSVETAKQFNVPLRVRSSFKTDNLGTLILGVDNMEIYKPVTGVAADLSQSRIVVCDVPDVPGQAAKIFGKLAEENISVDMIIQSYARKVSNTNDIAFTIDSSDIDKTITTLNSLKKDLLCGEIQVNNEIAKVSIVGAGMIDRPGIASTMFETLAEQGVNIKMISTSEIKISCLVNKEDAKKAVKALHDVFDLNCEVVADVKGDLPDV</sequence>
<dbReference type="PROSITE" id="PS00324">
    <property type="entry name" value="ASPARTOKINASE"/>
    <property type="match status" value="1"/>
</dbReference>
<feature type="binding site" evidence="13">
    <location>
        <begin position="174"/>
        <end position="175"/>
    </location>
    <ligand>
        <name>ATP</name>
        <dbReference type="ChEBI" id="CHEBI:30616"/>
    </ligand>
</feature>
<dbReference type="CDD" id="cd04246">
    <property type="entry name" value="AAK_AK-DapG-like"/>
    <property type="match status" value="1"/>
</dbReference>
<dbReference type="InterPro" id="IPR045865">
    <property type="entry name" value="ACT-like_dom_sf"/>
</dbReference>
<feature type="binding site" evidence="13">
    <location>
        <position position="75"/>
    </location>
    <ligand>
        <name>substrate</name>
    </ligand>
</feature>
<evidence type="ECO:0000256" key="12">
    <source>
        <dbReference type="ARBA" id="ARBA00047872"/>
    </source>
</evidence>